<organism evidence="1 2">
    <name type="scientific">Castilleja foliolosa</name>
    <dbReference type="NCBI Taxonomy" id="1961234"/>
    <lineage>
        <taxon>Eukaryota</taxon>
        <taxon>Viridiplantae</taxon>
        <taxon>Streptophyta</taxon>
        <taxon>Embryophyta</taxon>
        <taxon>Tracheophyta</taxon>
        <taxon>Spermatophyta</taxon>
        <taxon>Magnoliopsida</taxon>
        <taxon>eudicotyledons</taxon>
        <taxon>Gunneridae</taxon>
        <taxon>Pentapetalae</taxon>
        <taxon>asterids</taxon>
        <taxon>lamiids</taxon>
        <taxon>Lamiales</taxon>
        <taxon>Orobanchaceae</taxon>
        <taxon>Pedicularideae</taxon>
        <taxon>Castillejinae</taxon>
        <taxon>Castilleja</taxon>
    </lineage>
</organism>
<dbReference type="PANTHER" id="PTHR31490">
    <property type="entry name" value="GLYCOSYL HYDROLASE"/>
    <property type="match status" value="1"/>
</dbReference>
<dbReference type="PANTHER" id="PTHR31490:SF80">
    <property type="entry name" value="ENDO-1,4-BETA-XYLANASE A-LIKE ISOFORM X1"/>
    <property type="match status" value="1"/>
</dbReference>
<reference evidence="2" key="1">
    <citation type="journal article" date="2024" name="IScience">
        <title>Strigolactones Initiate the Formation of Haustorium-like Structures in Castilleja.</title>
        <authorList>
            <person name="Buerger M."/>
            <person name="Peterson D."/>
            <person name="Chory J."/>
        </authorList>
    </citation>
    <scope>NUCLEOTIDE SEQUENCE [LARGE SCALE GENOMIC DNA]</scope>
</reference>
<dbReference type="SUPFAM" id="SSF51445">
    <property type="entry name" value="(Trans)glycosidases"/>
    <property type="match status" value="1"/>
</dbReference>
<protein>
    <recommendedName>
        <fullName evidence="3">Endo-1,4-beta-xylanase</fullName>
    </recommendedName>
</protein>
<dbReference type="InterPro" id="IPR017853">
    <property type="entry name" value="GH"/>
</dbReference>
<proteinExistence type="predicted"/>
<dbReference type="AlphaFoldDB" id="A0ABD3BKN6"/>
<gene>
    <name evidence="1" type="ORF">CASFOL_038835</name>
</gene>
<evidence type="ECO:0008006" key="3">
    <source>
        <dbReference type="Google" id="ProtNLM"/>
    </source>
</evidence>
<dbReference type="Gene3D" id="3.20.20.80">
    <property type="entry name" value="Glycosidases"/>
    <property type="match status" value="1"/>
</dbReference>
<keyword evidence="2" id="KW-1185">Reference proteome</keyword>
<dbReference type="Proteomes" id="UP001632038">
    <property type="component" value="Unassembled WGS sequence"/>
</dbReference>
<dbReference type="InterPro" id="IPR044846">
    <property type="entry name" value="GH10"/>
</dbReference>
<evidence type="ECO:0000313" key="1">
    <source>
        <dbReference type="EMBL" id="KAL3617290.1"/>
    </source>
</evidence>
<comment type="caution">
    <text evidence="1">The sequence shown here is derived from an EMBL/GenBank/DDBJ whole genome shotgun (WGS) entry which is preliminary data.</text>
</comment>
<sequence>MQLQEVMREAYAHPAVEGIIVWGGWKASGCNQTCLEDPDIDHLAKSCNEKCLIDNDFNSRPPGDTVDKLLKESKTEEVKGVSDKNGVFEHNVSLGEYALTFTHPSIPRFGTKMFDVPRRDGPLELRVCV</sequence>
<dbReference type="EMBL" id="JAVIJP010000083">
    <property type="protein sequence ID" value="KAL3617290.1"/>
    <property type="molecule type" value="Genomic_DNA"/>
</dbReference>
<accession>A0ABD3BKN6</accession>
<name>A0ABD3BKN6_9LAMI</name>
<evidence type="ECO:0000313" key="2">
    <source>
        <dbReference type="Proteomes" id="UP001632038"/>
    </source>
</evidence>